<name>A0A843UTI1_COLES</name>
<organism evidence="2 3">
    <name type="scientific">Colocasia esculenta</name>
    <name type="common">Wild taro</name>
    <name type="synonym">Arum esculentum</name>
    <dbReference type="NCBI Taxonomy" id="4460"/>
    <lineage>
        <taxon>Eukaryota</taxon>
        <taxon>Viridiplantae</taxon>
        <taxon>Streptophyta</taxon>
        <taxon>Embryophyta</taxon>
        <taxon>Tracheophyta</taxon>
        <taxon>Spermatophyta</taxon>
        <taxon>Magnoliopsida</taxon>
        <taxon>Liliopsida</taxon>
        <taxon>Araceae</taxon>
        <taxon>Aroideae</taxon>
        <taxon>Colocasieae</taxon>
        <taxon>Colocasia</taxon>
    </lineage>
</organism>
<keyword evidence="3" id="KW-1185">Reference proteome</keyword>
<evidence type="ECO:0000313" key="3">
    <source>
        <dbReference type="Proteomes" id="UP000652761"/>
    </source>
</evidence>
<comment type="caution">
    <text evidence="2">The sequence shown here is derived from an EMBL/GenBank/DDBJ whole genome shotgun (WGS) entry which is preliminary data.</text>
</comment>
<dbReference type="PANTHER" id="PTHR34197">
    <property type="entry name" value="OS04G0591300 PROTEIN"/>
    <property type="match status" value="1"/>
</dbReference>
<dbReference type="OrthoDB" id="691764at2759"/>
<dbReference type="Proteomes" id="UP000652761">
    <property type="component" value="Unassembled WGS sequence"/>
</dbReference>
<dbReference type="AlphaFoldDB" id="A0A843UTI1"/>
<evidence type="ECO:0000313" key="2">
    <source>
        <dbReference type="EMBL" id="MQL84123.1"/>
    </source>
</evidence>
<accession>A0A843UTI1</accession>
<proteinExistence type="predicted"/>
<protein>
    <submittedName>
        <fullName evidence="2">Uncharacterized protein</fullName>
    </submittedName>
</protein>
<sequence length="305" mass="32305">MEDVLAFLGAGDDDDDGWKCQKHPSAQPTAGGVCHVCLRERLLRLCPDCGGGRPCACSCPSTSSTASSSSSSLSSADIHRFGAAGGTHVGAVGRVSHLIDCEPAFRRSRSAAFRLLRPRSEEASDGSAARPPEAGGRGGKSWLWPFQRGKKTDEEDASNASAAATATLSKSRSVGALTAACANSGALESDAARGEAKPRGWNRYFPSPMKALRHQKASKTTQARYAIAERKRQSALHGSGGAGEGEVAAAWLGWRRHGFVLVPSSFTGFVRIRHRGELREEAGAIPLHLASRAQPIKKRHVDLLL</sequence>
<dbReference type="EMBL" id="NMUH01000739">
    <property type="protein sequence ID" value="MQL84123.1"/>
    <property type="molecule type" value="Genomic_DNA"/>
</dbReference>
<evidence type="ECO:0000256" key="1">
    <source>
        <dbReference type="SAM" id="MobiDB-lite"/>
    </source>
</evidence>
<feature type="region of interest" description="Disordered" evidence="1">
    <location>
        <begin position="116"/>
        <end position="144"/>
    </location>
</feature>
<reference evidence="2" key="1">
    <citation type="submission" date="2017-07" db="EMBL/GenBank/DDBJ databases">
        <title>Taro Niue Genome Assembly and Annotation.</title>
        <authorList>
            <person name="Atibalentja N."/>
            <person name="Keating K."/>
            <person name="Fields C.J."/>
        </authorList>
    </citation>
    <scope>NUCLEOTIDE SEQUENCE</scope>
    <source>
        <strain evidence="2">Niue_2</strain>
        <tissue evidence="2">Leaf</tissue>
    </source>
</reference>
<dbReference type="PANTHER" id="PTHR34197:SF2">
    <property type="entry name" value="OS04G0591300 PROTEIN"/>
    <property type="match status" value="1"/>
</dbReference>
<gene>
    <name evidence="2" type="ORF">Taro_016611</name>
</gene>